<dbReference type="RefSeq" id="WP_162663851.1">
    <property type="nucleotide sequence ID" value="NZ_CP048020.1"/>
</dbReference>
<feature type="domain" description="Cadherin-like beta-sandwich-like" evidence="2">
    <location>
        <begin position="567"/>
        <end position="656"/>
    </location>
</feature>
<reference evidence="3 4" key="1">
    <citation type="submission" date="2020-01" db="EMBL/GenBank/DDBJ databases">
        <title>Complete genome sequence of a human oral phylogroup 1 Treponema sp. strain ATCC 700766, originally isolated from periodontitis dental plaque.</title>
        <authorList>
            <person name="Chan Y."/>
            <person name="Huo Y.-B."/>
            <person name="Yu X.-L."/>
            <person name="Zeng H."/>
            <person name="Leung W.-K."/>
            <person name="Watt R.M."/>
        </authorList>
    </citation>
    <scope>NUCLEOTIDE SEQUENCE [LARGE SCALE GENOMIC DNA]</scope>
    <source>
        <strain evidence="3 4">OMZ 804</strain>
    </source>
</reference>
<keyword evidence="1" id="KW-0732">Signal</keyword>
<dbReference type="Pfam" id="PF12733">
    <property type="entry name" value="Cadherin-like"/>
    <property type="match status" value="3"/>
</dbReference>
<dbReference type="EMBL" id="CP048020">
    <property type="protein sequence ID" value="QHX43533.1"/>
    <property type="molecule type" value="Genomic_DNA"/>
</dbReference>
<dbReference type="Proteomes" id="UP000464374">
    <property type="component" value="Chromosome"/>
</dbReference>
<feature type="chain" id="PRO_5026773328" evidence="1">
    <location>
        <begin position="23"/>
        <end position="881"/>
    </location>
</feature>
<dbReference type="AlphaFoldDB" id="A0A6P1Y343"/>
<evidence type="ECO:0000313" key="3">
    <source>
        <dbReference type="EMBL" id="QHX43533.1"/>
    </source>
</evidence>
<sequence length="881" mass="94396">MKHLQKYFCTIFLFLSIIIAGCKTNVGTSGNDTETIITARFTVTDGDGNPCELIQNDTVHSTTVKTDKARLTVNAQPFGAEVSIDGAKTRTKDFTFAANEDSKTSTIVIAYNGKTQTHTVKIRYNAGAIKKVIVTDDANKSVPVTFSATSGYLANVGTTKAKVEVETSESAGPVTIDGVKTNKKEVNFGSGEKVKKLTVAVIHNGVEEKTTVTITYSDPSLTPQVPVLKGLTVTNADDESQSFALSPLFQAYNSAYTIGVPASVSKIKVVPTVDTGITATVDGGEVQALQEGSNIIKIKTKQTESPTNAYEYTITVKKAGTGASSNAALKTLVLESGLSGISKPWIEAPATFAKATYTYTCKMNASCDQFYIQATPDDANAVMTVTANDSAPLILKSGENTKFTPLKGGENLFVITVTAADAVSTKQYTIKAIRPEGSFVLKTFTGTGLSDFYTAPFNEYKKSGVFGTKNFDATVSKSLASTTITAVPEFPLTTKMKIRINKDTEKVFNGSATVDLTKDMPRSPGYVRVQIILLSDVLVVDEYSPNVYTLWIKKVDTNAEAKNSLTDLKVQYYGNGYKFYAIPLNEAFSPAKTDYTLTLSHGITEIRVTATPESKKASIDGWQGEYTNAFYPPFDKVTIPVVAQNGDRKEYTITIKTTPVTTITIDNIVKDQIIDLSALPSEGLTVTGSFTNPSDVVSEIWVGSSGLPIQQEKGGKWVKAVITGSTTFKAVLPKAALSDLPNGLRDIKAGAFTIQGTAAALTRVPVTITGNSTPTATVIATIKSSFTIPANASMSIVALDQALYGKGEDVIFASNELPVRGMSFPTNIPLCGIPVGHECRVEVYIHEKILGRDVLLYYGVEKLLVQAGVQNSCELTLKQAQ</sequence>
<name>A0A6P1Y343_9SPIR</name>
<feature type="signal peptide" evidence="1">
    <location>
        <begin position="1"/>
        <end position="22"/>
    </location>
</feature>
<organism evidence="3 4">
    <name type="scientific">Treponema vincentii</name>
    <dbReference type="NCBI Taxonomy" id="69710"/>
    <lineage>
        <taxon>Bacteria</taxon>
        <taxon>Pseudomonadati</taxon>
        <taxon>Spirochaetota</taxon>
        <taxon>Spirochaetia</taxon>
        <taxon>Spirochaetales</taxon>
        <taxon>Treponemataceae</taxon>
        <taxon>Treponema</taxon>
    </lineage>
</organism>
<evidence type="ECO:0000313" key="4">
    <source>
        <dbReference type="Proteomes" id="UP000464374"/>
    </source>
</evidence>
<proteinExistence type="predicted"/>
<dbReference type="InterPro" id="IPR025883">
    <property type="entry name" value="Cadherin-like_domain"/>
</dbReference>
<protein>
    <submittedName>
        <fullName evidence="3">Cadherin-like beta sandwich domain-containing protein</fullName>
    </submittedName>
</protein>
<dbReference type="PROSITE" id="PS51257">
    <property type="entry name" value="PROKAR_LIPOPROTEIN"/>
    <property type="match status" value="1"/>
</dbReference>
<dbReference type="KEGG" id="trz:GWP43_08885"/>
<evidence type="ECO:0000256" key="1">
    <source>
        <dbReference type="SAM" id="SignalP"/>
    </source>
</evidence>
<evidence type="ECO:0000259" key="2">
    <source>
        <dbReference type="Pfam" id="PF12733"/>
    </source>
</evidence>
<accession>A0A6P1Y343</accession>
<feature type="domain" description="Cadherin-like beta-sandwich-like" evidence="2">
    <location>
        <begin position="245"/>
        <end position="317"/>
    </location>
</feature>
<gene>
    <name evidence="3" type="ORF">GWP43_08885</name>
</gene>
<feature type="domain" description="Cadherin-like beta-sandwich-like" evidence="2">
    <location>
        <begin position="349"/>
        <end position="434"/>
    </location>
</feature>